<organism evidence="1 2">
    <name type="scientific">Methylobacterium oryzae CBMB20</name>
    <dbReference type="NCBI Taxonomy" id="693986"/>
    <lineage>
        <taxon>Bacteria</taxon>
        <taxon>Pseudomonadati</taxon>
        <taxon>Pseudomonadota</taxon>
        <taxon>Alphaproteobacteria</taxon>
        <taxon>Hyphomicrobiales</taxon>
        <taxon>Methylobacteriaceae</taxon>
        <taxon>Methylobacterium</taxon>
    </lineage>
</organism>
<dbReference type="SMART" id="SM00882">
    <property type="entry name" value="CoA_trans"/>
    <property type="match status" value="1"/>
</dbReference>
<dbReference type="SUPFAM" id="SSF100950">
    <property type="entry name" value="NagB/RpiA/CoA transferase-like"/>
    <property type="match status" value="1"/>
</dbReference>
<sequence length="251" mass="26697">MSEAASNVTGTWSGFSYIVTNLARFVRPNEITFSGVNSALPMLACLLAKQAYPFAFTYINVAGGVDPNPSEVPISSSDPVLAEGSRAIFANEDFYDLCTRGLMDLCFLGAAQVDGLGRTNVSCIGDWHAPRVRLPGGGGGAVMLPTARRAVTWRTEHSRRTLVETLDFVTAAGGMHGVVTPIAVFTKREGRLALASWHPEASLDEVRDRTGFAFSAEDAGPTPPPTPEERAALASLDPAGRFAVDAGIRLR</sequence>
<dbReference type="EMBL" id="CP003811">
    <property type="protein sequence ID" value="AIQ88127.1"/>
    <property type="molecule type" value="Genomic_DNA"/>
</dbReference>
<protein>
    <submittedName>
        <fullName evidence="1">Glutaconate CoA transferase subunit B</fullName>
        <ecNumber evidence="1">2.8.3.12</ecNumber>
    </submittedName>
</protein>
<proteinExistence type="predicted"/>
<evidence type="ECO:0000313" key="1">
    <source>
        <dbReference type="EMBL" id="AIQ88127.1"/>
    </source>
</evidence>
<dbReference type="InterPro" id="IPR004165">
    <property type="entry name" value="CoA_trans_fam_I"/>
</dbReference>
<gene>
    <name evidence="1" type="ORF">MOC_0372</name>
</gene>
<dbReference type="GO" id="GO:0018730">
    <property type="term" value="F:glutaconate CoA-transferase activity"/>
    <property type="evidence" value="ECO:0007669"/>
    <property type="project" value="UniProtKB-EC"/>
</dbReference>
<dbReference type="PANTHER" id="PTHR43293:SF3">
    <property type="entry name" value="CHOLESTEROL RING-CLEAVING HYDROLASE IPDB SUBUNIT"/>
    <property type="match status" value="1"/>
</dbReference>
<dbReference type="STRING" id="693986.MOC_0372"/>
<dbReference type="KEGG" id="mor:MOC_0372"/>
<accession>A0A089NL86</accession>
<dbReference type="Pfam" id="PF01144">
    <property type="entry name" value="CoA_trans"/>
    <property type="match status" value="1"/>
</dbReference>
<dbReference type="EC" id="2.8.3.12" evidence="1"/>
<reference evidence="1 2" key="1">
    <citation type="journal article" date="2014" name="PLoS ONE">
        <title>Genome Information of Methylobacterium oryzae, a Plant-Probiotic Methylotroph in the Phyllosphere.</title>
        <authorList>
            <person name="Kwak M.J."/>
            <person name="Jeong H."/>
            <person name="Madhaiyan M."/>
            <person name="Lee Y."/>
            <person name="Sa T.M."/>
            <person name="Oh T.K."/>
            <person name="Kim J.F."/>
        </authorList>
    </citation>
    <scope>NUCLEOTIDE SEQUENCE [LARGE SCALE GENOMIC DNA]</scope>
    <source>
        <strain evidence="1 2">CBMB20</strain>
    </source>
</reference>
<keyword evidence="1" id="KW-0808">Transferase</keyword>
<dbReference type="RefSeq" id="WP_043346590.1">
    <property type="nucleotide sequence ID" value="NZ_CP003811.1"/>
</dbReference>
<dbReference type="PANTHER" id="PTHR43293">
    <property type="entry name" value="ACETATE COA-TRANSFERASE YDIF"/>
    <property type="match status" value="1"/>
</dbReference>
<dbReference type="eggNOG" id="COG2057">
    <property type="taxonomic scope" value="Bacteria"/>
</dbReference>
<dbReference type="InterPro" id="IPR037171">
    <property type="entry name" value="NagB/RpiA_transferase-like"/>
</dbReference>
<dbReference type="AlphaFoldDB" id="A0A089NL86"/>
<dbReference type="HOGENOM" id="CLU_069088_0_0_5"/>
<name>A0A089NL86_9HYPH</name>
<dbReference type="Proteomes" id="UP000029492">
    <property type="component" value="Chromosome"/>
</dbReference>
<evidence type="ECO:0000313" key="2">
    <source>
        <dbReference type="Proteomes" id="UP000029492"/>
    </source>
</evidence>
<keyword evidence="2" id="KW-1185">Reference proteome</keyword>
<dbReference type="Gene3D" id="3.40.1080.10">
    <property type="entry name" value="Glutaconate Coenzyme A-transferase"/>
    <property type="match status" value="1"/>
</dbReference>